<protein>
    <submittedName>
        <fullName evidence="1">Uncharacterized protein</fullName>
    </submittedName>
</protein>
<comment type="caution">
    <text evidence="1">The sequence shown here is derived from an EMBL/GenBank/DDBJ whole genome shotgun (WGS) entry which is preliminary data.</text>
</comment>
<sequence>MAARMKLPPPRPLAQIYAADATPVEVAHLRSMLPRLVTARNRGEPVGELLKHVEAQLAILDAR</sequence>
<evidence type="ECO:0000313" key="1">
    <source>
        <dbReference type="EMBL" id="KAA0686317.1"/>
    </source>
</evidence>
<reference evidence="1 2" key="1">
    <citation type="submission" date="2018-07" db="EMBL/GenBank/DDBJ databases">
        <title>Genome sequence of Roseomonas fauriae ATCC 49958.</title>
        <authorList>
            <person name="Sant'Anna F.H."/>
            <person name="Baldani J.I."/>
            <person name="Zilli J.E."/>
            <person name="Reis V.M."/>
            <person name="Hartmann A."/>
            <person name="Cruz L."/>
            <person name="de Souza E.M."/>
            <person name="de Oliveira Pedrosa F."/>
            <person name="Passaglia L.M.P."/>
        </authorList>
    </citation>
    <scope>NUCLEOTIDE SEQUENCE [LARGE SCALE GENOMIC DNA]</scope>
    <source>
        <strain evidence="1 2">ATCC 49958</strain>
    </source>
</reference>
<name>A0A6L3B304_AZOBR</name>
<dbReference type="EMBL" id="QOKV01000005">
    <property type="protein sequence ID" value="KAA0686317.1"/>
    <property type="molecule type" value="Genomic_DNA"/>
</dbReference>
<accession>A0A6L3B304</accession>
<evidence type="ECO:0000313" key="2">
    <source>
        <dbReference type="Proteomes" id="UP000476837"/>
    </source>
</evidence>
<gene>
    <name evidence="1" type="ORF">DS837_11555</name>
</gene>
<dbReference type="Proteomes" id="UP000476837">
    <property type="component" value="Unassembled WGS sequence"/>
</dbReference>
<proteinExistence type="predicted"/>
<organism evidence="1 2">
    <name type="scientific">Azospirillum brasilense</name>
    <dbReference type="NCBI Taxonomy" id="192"/>
    <lineage>
        <taxon>Bacteria</taxon>
        <taxon>Pseudomonadati</taxon>
        <taxon>Pseudomonadota</taxon>
        <taxon>Alphaproteobacteria</taxon>
        <taxon>Rhodospirillales</taxon>
        <taxon>Azospirillaceae</taxon>
        <taxon>Azospirillum</taxon>
    </lineage>
</organism>
<dbReference type="AlphaFoldDB" id="A0A6L3B304"/>